<keyword evidence="3" id="KW-1185">Reference proteome</keyword>
<feature type="domain" description="DUF4440" evidence="1">
    <location>
        <begin position="10"/>
        <end position="112"/>
    </location>
</feature>
<dbReference type="OrthoDB" id="5383110at2"/>
<name>A0A0J1JSK8_9GAMM</name>
<evidence type="ECO:0000313" key="3">
    <source>
        <dbReference type="Proteomes" id="UP000036097"/>
    </source>
</evidence>
<reference evidence="2 3" key="1">
    <citation type="submission" date="2015-05" db="EMBL/GenBank/DDBJ databases">
        <title>Photobacterium galathea sp. nov.</title>
        <authorList>
            <person name="Machado H."/>
            <person name="Gram L."/>
        </authorList>
    </citation>
    <scope>NUCLEOTIDE SEQUENCE [LARGE SCALE GENOMIC DNA]</scope>
    <source>
        <strain evidence="2 3">CGMCC 1.12159</strain>
    </source>
</reference>
<sequence length="127" mass="14149">MEPLMEKDVISAEQKLKASMIASDVALLDELLSDDLVFINYFGYRLTKQDDIEAHRSGLLSIESIVFSDLQIKPHGDCAMVYVNAEIKGQYDGVKANGCFAFTRLWQKLGQNLQVVSAHSTLLSKLP</sequence>
<evidence type="ECO:0000313" key="2">
    <source>
        <dbReference type="EMBL" id="KLV05247.1"/>
    </source>
</evidence>
<dbReference type="Pfam" id="PF14534">
    <property type="entry name" value="DUF4440"/>
    <property type="match status" value="1"/>
</dbReference>
<dbReference type="Gene3D" id="3.10.450.50">
    <property type="match status" value="1"/>
</dbReference>
<evidence type="ECO:0000259" key="1">
    <source>
        <dbReference type="Pfam" id="PF14534"/>
    </source>
</evidence>
<dbReference type="PATRIC" id="fig|1195763.3.peg.2669"/>
<dbReference type="SUPFAM" id="SSF54427">
    <property type="entry name" value="NTF2-like"/>
    <property type="match status" value="1"/>
</dbReference>
<protein>
    <submittedName>
        <fullName evidence="2">Cytochrome P450</fullName>
    </submittedName>
</protein>
<comment type="caution">
    <text evidence="2">The sequence shown here is derived from an EMBL/GenBank/DDBJ whole genome shotgun (WGS) entry which is preliminary data.</text>
</comment>
<dbReference type="Proteomes" id="UP000036097">
    <property type="component" value="Unassembled WGS sequence"/>
</dbReference>
<dbReference type="STRING" id="1195763.ABT56_12620"/>
<gene>
    <name evidence="2" type="ORF">ABT56_12620</name>
</gene>
<accession>A0A0J1JSK8</accession>
<dbReference type="AlphaFoldDB" id="A0A0J1JSK8"/>
<organism evidence="2 3">
    <name type="scientific">Photobacterium aquae</name>
    <dbReference type="NCBI Taxonomy" id="1195763"/>
    <lineage>
        <taxon>Bacteria</taxon>
        <taxon>Pseudomonadati</taxon>
        <taxon>Pseudomonadota</taxon>
        <taxon>Gammaproteobacteria</taxon>
        <taxon>Vibrionales</taxon>
        <taxon>Vibrionaceae</taxon>
        <taxon>Photobacterium</taxon>
    </lineage>
</organism>
<dbReference type="InterPro" id="IPR027843">
    <property type="entry name" value="DUF4440"/>
</dbReference>
<proteinExistence type="predicted"/>
<dbReference type="InterPro" id="IPR032710">
    <property type="entry name" value="NTF2-like_dom_sf"/>
</dbReference>
<dbReference type="EMBL" id="LDOT01000015">
    <property type="protein sequence ID" value="KLV05247.1"/>
    <property type="molecule type" value="Genomic_DNA"/>
</dbReference>